<accession>A0A2M7W2H5</accession>
<dbReference type="InterPro" id="IPR017438">
    <property type="entry name" value="ATP-NAD_kinase_N"/>
</dbReference>
<name>A0A2M7W2H5_9BACT</name>
<dbReference type="SUPFAM" id="SSF111331">
    <property type="entry name" value="NAD kinase/diacylglycerol kinase-like"/>
    <property type="match status" value="1"/>
</dbReference>
<dbReference type="Gene3D" id="2.60.200.30">
    <property type="entry name" value="Probable inorganic polyphosphate/atp-NAD kinase, domain 2"/>
    <property type="match status" value="1"/>
</dbReference>
<protein>
    <recommendedName>
        <fullName evidence="3">NAD(+) kinase</fullName>
    </recommendedName>
</protein>
<evidence type="ECO:0008006" key="3">
    <source>
        <dbReference type="Google" id="ProtNLM"/>
    </source>
</evidence>
<dbReference type="Gene3D" id="3.40.50.10330">
    <property type="entry name" value="Probable inorganic polyphosphate/atp-NAD kinase, domain 1"/>
    <property type="match status" value="1"/>
</dbReference>
<proteinExistence type="predicted"/>
<dbReference type="InterPro" id="IPR016064">
    <property type="entry name" value="NAD/diacylglycerol_kinase_sf"/>
</dbReference>
<dbReference type="EMBL" id="PFQB01000038">
    <property type="protein sequence ID" value="PJA14770.1"/>
    <property type="molecule type" value="Genomic_DNA"/>
</dbReference>
<organism evidence="1 2">
    <name type="scientific">Candidatus Dojkabacteria bacterium CG_4_10_14_0_2_um_filter_Dojkabacteria_WS6_41_15</name>
    <dbReference type="NCBI Taxonomy" id="2014249"/>
    <lineage>
        <taxon>Bacteria</taxon>
        <taxon>Candidatus Dojkabacteria</taxon>
    </lineage>
</organism>
<reference evidence="2" key="1">
    <citation type="submission" date="2017-09" db="EMBL/GenBank/DDBJ databases">
        <title>Depth-based differentiation of microbial function through sediment-hosted aquifers and enrichment of novel symbionts in the deep terrestrial subsurface.</title>
        <authorList>
            <person name="Probst A.J."/>
            <person name="Ladd B."/>
            <person name="Jarett J.K."/>
            <person name="Geller-Mcgrath D.E."/>
            <person name="Sieber C.M.K."/>
            <person name="Emerson J.B."/>
            <person name="Anantharaman K."/>
            <person name="Thomas B.C."/>
            <person name="Malmstrom R."/>
            <person name="Stieglmeier M."/>
            <person name="Klingl A."/>
            <person name="Woyke T."/>
            <person name="Ryan C.M."/>
            <person name="Banfield J.F."/>
        </authorList>
    </citation>
    <scope>NUCLEOTIDE SEQUENCE [LARGE SCALE GENOMIC DNA]</scope>
</reference>
<evidence type="ECO:0000313" key="2">
    <source>
        <dbReference type="Proteomes" id="UP000228952"/>
    </source>
</evidence>
<dbReference type="Proteomes" id="UP000228952">
    <property type="component" value="Unassembled WGS sequence"/>
</dbReference>
<dbReference type="InterPro" id="IPR017437">
    <property type="entry name" value="ATP-NAD_kinase_PpnK-typ_C"/>
</dbReference>
<sequence>MKIYYEPSPDPRVSDFNNLIADRFPEFLKEEKPEVILVAGGDGAMHHATKKFPHYEGIYLGKGLGTLNFLMNEIADDIGTLEKLQRDRLELTIISTATIAVSINGSAVGYAANDIVFGDSINGYHTFALSTSDGSFDKFTLKGTGMCIATPLGSTAYNFNNGGVILPLESNLWSMTGIVCNKYINDIITAQETKIWVSDGTLFLDGIETKQLASTDEVLLGIGNPVKIGFLDPHRFMKRRIEMANRMRKGTI</sequence>
<comment type="caution">
    <text evidence="1">The sequence shown here is derived from an EMBL/GenBank/DDBJ whole genome shotgun (WGS) entry which is preliminary data.</text>
</comment>
<dbReference type="PANTHER" id="PTHR20275:SF0">
    <property type="entry name" value="NAD KINASE"/>
    <property type="match status" value="1"/>
</dbReference>
<gene>
    <name evidence="1" type="ORF">COX64_01630</name>
</gene>
<dbReference type="GO" id="GO:0003951">
    <property type="term" value="F:NAD+ kinase activity"/>
    <property type="evidence" value="ECO:0007669"/>
    <property type="project" value="InterPro"/>
</dbReference>
<dbReference type="GO" id="GO:0019674">
    <property type="term" value="P:NAD+ metabolic process"/>
    <property type="evidence" value="ECO:0007669"/>
    <property type="project" value="InterPro"/>
</dbReference>
<evidence type="ECO:0000313" key="1">
    <source>
        <dbReference type="EMBL" id="PJA14770.1"/>
    </source>
</evidence>
<dbReference type="AlphaFoldDB" id="A0A2M7W2H5"/>
<dbReference type="GO" id="GO:0006741">
    <property type="term" value="P:NADP+ biosynthetic process"/>
    <property type="evidence" value="ECO:0007669"/>
    <property type="project" value="TreeGrafter"/>
</dbReference>
<dbReference type="PANTHER" id="PTHR20275">
    <property type="entry name" value="NAD KINASE"/>
    <property type="match status" value="1"/>
</dbReference>